<sequence>MLLGGTLLMLICSEAAAFYKPSLPWKPIKNKSIGTNAPMPSSTHRGTIDWCSYWRAHGVERCIAQSRRWRRPARPLDAYKLSDNSLLKDLPTCQARFLLSTCVSSDICGTGKLCMDTTRVLCCQPPLNECSTKAQLGFKCVAKSPVSWCSTNDDCGGRTCCPTGCDYNICV</sequence>
<dbReference type="Proteomes" id="UP001176961">
    <property type="component" value="Unassembled WGS sequence"/>
</dbReference>
<dbReference type="EMBL" id="CATQJL010000001">
    <property type="protein sequence ID" value="CAJ0591901.1"/>
    <property type="molecule type" value="Genomic_DNA"/>
</dbReference>
<comment type="caution">
    <text evidence="2">The sequence shown here is derived from an EMBL/GenBank/DDBJ whole genome shotgun (WGS) entry which is preliminary data.</text>
</comment>
<dbReference type="AlphaFoldDB" id="A0AA36DR84"/>
<evidence type="ECO:0000313" key="3">
    <source>
        <dbReference type="Proteomes" id="UP001176961"/>
    </source>
</evidence>
<evidence type="ECO:0008006" key="4">
    <source>
        <dbReference type="Google" id="ProtNLM"/>
    </source>
</evidence>
<feature type="chain" id="PRO_5041382847" description="WAP domain-containing protein" evidence="1">
    <location>
        <begin position="18"/>
        <end position="171"/>
    </location>
</feature>
<keyword evidence="1" id="KW-0732">Signal</keyword>
<accession>A0AA36DR84</accession>
<keyword evidence="3" id="KW-1185">Reference proteome</keyword>
<evidence type="ECO:0000313" key="2">
    <source>
        <dbReference type="EMBL" id="CAJ0591901.1"/>
    </source>
</evidence>
<organism evidence="2 3">
    <name type="scientific">Cylicocyclus nassatus</name>
    <name type="common">Nematode worm</name>
    <dbReference type="NCBI Taxonomy" id="53992"/>
    <lineage>
        <taxon>Eukaryota</taxon>
        <taxon>Metazoa</taxon>
        <taxon>Ecdysozoa</taxon>
        <taxon>Nematoda</taxon>
        <taxon>Chromadorea</taxon>
        <taxon>Rhabditida</taxon>
        <taxon>Rhabditina</taxon>
        <taxon>Rhabditomorpha</taxon>
        <taxon>Strongyloidea</taxon>
        <taxon>Strongylidae</taxon>
        <taxon>Cylicocyclus</taxon>
    </lineage>
</organism>
<feature type="signal peptide" evidence="1">
    <location>
        <begin position="1"/>
        <end position="17"/>
    </location>
</feature>
<dbReference type="PANTHER" id="PTHR36938">
    <property type="entry name" value="PROTEIN CBG26935"/>
    <property type="match status" value="1"/>
</dbReference>
<protein>
    <recommendedName>
        <fullName evidence="4">WAP domain-containing protein</fullName>
    </recommendedName>
</protein>
<reference evidence="2" key="1">
    <citation type="submission" date="2023-07" db="EMBL/GenBank/DDBJ databases">
        <authorList>
            <consortium name="CYATHOMIX"/>
        </authorList>
    </citation>
    <scope>NUCLEOTIDE SEQUENCE</scope>
    <source>
        <strain evidence="2">N/A</strain>
    </source>
</reference>
<proteinExistence type="predicted"/>
<gene>
    <name evidence="2" type="ORF">CYNAS_LOCUS3884</name>
</gene>
<name>A0AA36DR84_CYLNA</name>
<dbReference type="PANTHER" id="PTHR36938:SF3">
    <property type="entry name" value="WAP DOMAIN-CONTAINING PROTEIN"/>
    <property type="match status" value="1"/>
</dbReference>
<evidence type="ECO:0000256" key="1">
    <source>
        <dbReference type="SAM" id="SignalP"/>
    </source>
</evidence>